<dbReference type="NCBIfam" id="TIGR00147">
    <property type="entry name" value="YegS/Rv2252/BmrU family lipid kinase"/>
    <property type="match status" value="1"/>
</dbReference>
<proteinExistence type="inferred from homology"/>
<reference evidence="14 15" key="1">
    <citation type="submission" date="2015-02" db="EMBL/GenBank/DDBJ databases">
        <title>Draft genome sequences of ten Microbacterium spp. with emphasis on heavy metal contaminated environments.</title>
        <authorList>
            <person name="Corretto E."/>
        </authorList>
    </citation>
    <scope>NUCLEOTIDE SEQUENCE [LARGE SCALE GENOMIC DNA]</scope>
    <source>
        <strain evidence="14 15">ARN176</strain>
    </source>
</reference>
<name>A0A0F0LEL1_9MICO</name>
<dbReference type="Pfam" id="PF00781">
    <property type="entry name" value="DAGK_cat"/>
    <property type="match status" value="1"/>
</dbReference>
<evidence type="ECO:0000256" key="1">
    <source>
        <dbReference type="ARBA" id="ARBA00001946"/>
    </source>
</evidence>
<gene>
    <name evidence="14" type="primary">dagK_4</name>
    <name evidence="14" type="ORF">RS86_02932</name>
</gene>
<dbReference type="PROSITE" id="PS50146">
    <property type="entry name" value="DAGK"/>
    <property type="match status" value="1"/>
</dbReference>
<evidence type="ECO:0000256" key="7">
    <source>
        <dbReference type="ARBA" id="ARBA00022777"/>
    </source>
</evidence>
<accession>A0A0F0LEL1</accession>
<dbReference type="PATRIC" id="fig|582680.6.peg.3011"/>
<keyword evidence="6" id="KW-0547">Nucleotide-binding</keyword>
<keyword evidence="7 14" id="KW-0418">Kinase</keyword>
<dbReference type="AlphaFoldDB" id="A0A0F0LEL1"/>
<organism evidence="14 15">
    <name type="scientific">Microbacterium azadirachtae</name>
    <dbReference type="NCBI Taxonomy" id="582680"/>
    <lineage>
        <taxon>Bacteria</taxon>
        <taxon>Bacillati</taxon>
        <taxon>Actinomycetota</taxon>
        <taxon>Actinomycetes</taxon>
        <taxon>Micrococcales</taxon>
        <taxon>Microbacteriaceae</taxon>
        <taxon>Microbacterium</taxon>
    </lineage>
</organism>
<comment type="caution">
    <text evidence="14">The sequence shown here is derived from an EMBL/GenBank/DDBJ whole genome shotgun (WGS) entry which is preliminary data.</text>
</comment>
<evidence type="ECO:0000256" key="12">
    <source>
        <dbReference type="ARBA" id="ARBA00023264"/>
    </source>
</evidence>
<evidence type="ECO:0000256" key="3">
    <source>
        <dbReference type="ARBA" id="ARBA00022516"/>
    </source>
</evidence>
<dbReference type="Proteomes" id="UP000033740">
    <property type="component" value="Unassembled WGS sequence"/>
</dbReference>
<dbReference type="Pfam" id="PF19279">
    <property type="entry name" value="YegS_C"/>
    <property type="match status" value="1"/>
</dbReference>
<dbReference type="EMBL" id="JYIX01000038">
    <property type="protein sequence ID" value="KJL31657.1"/>
    <property type="molecule type" value="Genomic_DNA"/>
</dbReference>
<sequence>MTTIALIANPRSGKGRGAAAADAAAAALSAAGADVRVHIGASAADTRRLTGAALAAHPDAIVVVGGDGTLSEILSELAGTEVPVALVPAGTGNDFARALGLPRRDPAGAALLALRGVRRRIDVGEIVADGRITPFLTVAALGFDAKVSDRTNLLRWPRGAARYYLAILVEVVRLRPTRFRLACDGESVREAPGTLVAVGNTVSYGGGMPICPEASPDDGLLDVVHVAPLGRARLLRLFPLLLRGHHLGRREVAHRRVAEITVSAPDLVVYADGERVAEKECTIRVRPASLTVMVPSGGTV</sequence>
<evidence type="ECO:0000313" key="15">
    <source>
        <dbReference type="Proteomes" id="UP000033740"/>
    </source>
</evidence>
<dbReference type="SUPFAM" id="SSF111331">
    <property type="entry name" value="NAD kinase/diacylglycerol kinase-like"/>
    <property type="match status" value="1"/>
</dbReference>
<dbReference type="InterPro" id="IPR045540">
    <property type="entry name" value="YegS/DAGK_C"/>
</dbReference>
<comment type="similarity">
    <text evidence="2">Belongs to the diacylglycerol/lipid kinase family.</text>
</comment>
<dbReference type="InterPro" id="IPR017438">
    <property type="entry name" value="ATP-NAD_kinase_N"/>
</dbReference>
<dbReference type="STRING" id="582680.RS86_02932"/>
<evidence type="ECO:0000256" key="8">
    <source>
        <dbReference type="ARBA" id="ARBA00022840"/>
    </source>
</evidence>
<keyword evidence="15" id="KW-1185">Reference proteome</keyword>
<feature type="domain" description="DAGKc" evidence="13">
    <location>
        <begin position="1"/>
        <end position="130"/>
    </location>
</feature>
<dbReference type="PANTHER" id="PTHR12358:SF106">
    <property type="entry name" value="LIPID KINASE YEGS"/>
    <property type="match status" value="1"/>
</dbReference>
<keyword evidence="8" id="KW-0067">ATP-binding</keyword>
<dbReference type="GO" id="GO:0005524">
    <property type="term" value="F:ATP binding"/>
    <property type="evidence" value="ECO:0007669"/>
    <property type="project" value="UniProtKB-KW"/>
</dbReference>
<keyword evidence="10" id="KW-0443">Lipid metabolism</keyword>
<evidence type="ECO:0000256" key="2">
    <source>
        <dbReference type="ARBA" id="ARBA00005983"/>
    </source>
</evidence>
<dbReference type="InterPro" id="IPR016064">
    <property type="entry name" value="NAD/diacylglycerol_kinase_sf"/>
</dbReference>
<keyword evidence="3" id="KW-0444">Lipid biosynthesis</keyword>
<evidence type="ECO:0000256" key="4">
    <source>
        <dbReference type="ARBA" id="ARBA00022679"/>
    </source>
</evidence>
<dbReference type="Gene3D" id="3.40.50.10330">
    <property type="entry name" value="Probable inorganic polyphosphate/atp-NAD kinase, domain 1"/>
    <property type="match status" value="1"/>
</dbReference>
<dbReference type="InterPro" id="IPR005218">
    <property type="entry name" value="Diacylglycerol/lipid_kinase"/>
</dbReference>
<keyword evidence="12" id="KW-1208">Phospholipid metabolism</keyword>
<dbReference type="EC" id="2.7.1.107" evidence="14"/>
<evidence type="ECO:0000259" key="13">
    <source>
        <dbReference type="PROSITE" id="PS50146"/>
    </source>
</evidence>
<keyword evidence="11" id="KW-0594">Phospholipid biosynthesis</keyword>
<dbReference type="RefSeq" id="WP_045273015.1">
    <property type="nucleotide sequence ID" value="NZ_JYIX01000038.1"/>
</dbReference>
<keyword evidence="4 14" id="KW-0808">Transferase</keyword>
<dbReference type="GO" id="GO:0004143">
    <property type="term" value="F:ATP-dependent diacylglycerol kinase activity"/>
    <property type="evidence" value="ECO:0007669"/>
    <property type="project" value="UniProtKB-EC"/>
</dbReference>
<evidence type="ECO:0000256" key="11">
    <source>
        <dbReference type="ARBA" id="ARBA00023209"/>
    </source>
</evidence>
<dbReference type="GO" id="GO:0046872">
    <property type="term" value="F:metal ion binding"/>
    <property type="evidence" value="ECO:0007669"/>
    <property type="project" value="UniProtKB-KW"/>
</dbReference>
<evidence type="ECO:0000256" key="9">
    <source>
        <dbReference type="ARBA" id="ARBA00022842"/>
    </source>
</evidence>
<keyword evidence="9" id="KW-0460">Magnesium</keyword>
<dbReference type="GO" id="GO:0008654">
    <property type="term" value="P:phospholipid biosynthetic process"/>
    <property type="evidence" value="ECO:0007669"/>
    <property type="project" value="UniProtKB-KW"/>
</dbReference>
<evidence type="ECO:0000256" key="10">
    <source>
        <dbReference type="ARBA" id="ARBA00023098"/>
    </source>
</evidence>
<keyword evidence="5" id="KW-0479">Metal-binding</keyword>
<dbReference type="InterPro" id="IPR001206">
    <property type="entry name" value="Diacylglycerol_kinase_cat_dom"/>
</dbReference>
<dbReference type="SMART" id="SM00046">
    <property type="entry name" value="DAGKc"/>
    <property type="match status" value="1"/>
</dbReference>
<comment type="cofactor">
    <cofactor evidence="1">
        <name>Mg(2+)</name>
        <dbReference type="ChEBI" id="CHEBI:18420"/>
    </cofactor>
</comment>
<protein>
    <submittedName>
        <fullName evidence="14">Diacylglycerol kinase</fullName>
        <ecNumber evidence="14">2.7.1.107</ecNumber>
    </submittedName>
</protein>
<dbReference type="Gene3D" id="2.60.200.40">
    <property type="match status" value="1"/>
</dbReference>
<evidence type="ECO:0000256" key="5">
    <source>
        <dbReference type="ARBA" id="ARBA00022723"/>
    </source>
</evidence>
<dbReference type="PANTHER" id="PTHR12358">
    <property type="entry name" value="SPHINGOSINE KINASE"/>
    <property type="match status" value="1"/>
</dbReference>
<dbReference type="GO" id="GO:0005886">
    <property type="term" value="C:plasma membrane"/>
    <property type="evidence" value="ECO:0007669"/>
    <property type="project" value="TreeGrafter"/>
</dbReference>
<evidence type="ECO:0000256" key="6">
    <source>
        <dbReference type="ARBA" id="ARBA00022741"/>
    </source>
</evidence>
<dbReference type="InterPro" id="IPR050187">
    <property type="entry name" value="Lipid_Phosphate_FormReg"/>
</dbReference>
<evidence type="ECO:0000313" key="14">
    <source>
        <dbReference type="EMBL" id="KJL31657.1"/>
    </source>
</evidence>